<dbReference type="SUPFAM" id="SSF52218">
    <property type="entry name" value="Flavoproteins"/>
    <property type="match status" value="1"/>
</dbReference>
<dbReference type="InterPro" id="IPR050712">
    <property type="entry name" value="NAD(P)H-dep_reductase"/>
</dbReference>
<dbReference type="InterPro" id="IPR029039">
    <property type="entry name" value="Flavoprotein-like_sf"/>
</dbReference>
<dbReference type="Pfam" id="PF03358">
    <property type="entry name" value="FMN_red"/>
    <property type="match status" value="1"/>
</dbReference>
<evidence type="ECO:0000313" key="3">
    <source>
        <dbReference type="Proteomes" id="UP000192251"/>
    </source>
</evidence>
<feature type="domain" description="NADPH-dependent FMN reductase-like" evidence="1">
    <location>
        <begin position="3"/>
        <end position="150"/>
    </location>
</feature>
<name>A0ABC8BWH7_9ACTN</name>
<organism evidence="2 3">
    <name type="scientific">Kitasatospora albolonga</name>
    <dbReference type="NCBI Taxonomy" id="68173"/>
    <lineage>
        <taxon>Bacteria</taxon>
        <taxon>Bacillati</taxon>
        <taxon>Actinomycetota</taxon>
        <taxon>Actinomycetes</taxon>
        <taxon>Kitasatosporales</taxon>
        <taxon>Streptomycetaceae</taxon>
        <taxon>Kitasatospora</taxon>
    </lineage>
</organism>
<dbReference type="AlphaFoldDB" id="A0ABC8BWH7"/>
<keyword evidence="3" id="KW-1185">Reference proteome</keyword>
<protein>
    <submittedName>
        <fullName evidence="2">NADPH-dependent FMN reductase</fullName>
    </submittedName>
</protein>
<sequence length="208" mass="22472">MTRLAIVTGSTRTHRRGAAVADWVLTTGRKAAPEGVELELVDLADFALPVLDEPAPAAWGIYAHEHTRRWSEAIAAFDGYVFVTPEYNHGVPGPLKNAIDYLYAEWHHKAVGFVGYGVEGGVRAVEQLRQIAAELKLADVGTQVALNTYTDFDYTGVDLGDPAATGVFAPAERHADGLATLLEEVTVWSRALATVRARTDRELTATAS</sequence>
<gene>
    <name evidence="2" type="ORF">B7C62_22230</name>
</gene>
<proteinExistence type="predicted"/>
<dbReference type="Gene3D" id="3.40.50.360">
    <property type="match status" value="1"/>
</dbReference>
<dbReference type="PANTHER" id="PTHR30543">
    <property type="entry name" value="CHROMATE REDUCTASE"/>
    <property type="match status" value="1"/>
</dbReference>
<evidence type="ECO:0000259" key="1">
    <source>
        <dbReference type="Pfam" id="PF03358"/>
    </source>
</evidence>
<dbReference type="InterPro" id="IPR005025">
    <property type="entry name" value="FMN_Rdtase-like_dom"/>
</dbReference>
<dbReference type="PANTHER" id="PTHR30543:SF21">
    <property type="entry name" value="NAD(P)H-DEPENDENT FMN REDUCTASE LOT6"/>
    <property type="match status" value="1"/>
</dbReference>
<dbReference type="Proteomes" id="UP000192251">
    <property type="component" value="Chromosome"/>
</dbReference>
<accession>A0ABC8BWH7</accession>
<dbReference type="KEGG" id="kab:B7C62_22230"/>
<dbReference type="EMBL" id="CP020563">
    <property type="protein sequence ID" value="ARF74647.1"/>
    <property type="molecule type" value="Genomic_DNA"/>
</dbReference>
<dbReference type="RefSeq" id="WP_084748692.1">
    <property type="nucleotide sequence ID" value="NZ_CP020563.1"/>
</dbReference>
<reference evidence="2 3" key="1">
    <citation type="submission" date="2017-04" db="EMBL/GenBank/DDBJ databases">
        <title>The complete genome sequence of Streptomyces albolongus YIM 101047, the producer of novel bafilomycins and novel odoriferous sesquiterpenoids.</title>
        <authorList>
            <person name="Yin M."/>
            <person name="Jiang Y."/>
        </authorList>
    </citation>
    <scope>NUCLEOTIDE SEQUENCE [LARGE SCALE GENOMIC DNA]</scope>
    <source>
        <strain evidence="2 3">YIM 101047</strain>
    </source>
</reference>
<evidence type="ECO:0000313" key="2">
    <source>
        <dbReference type="EMBL" id="ARF74647.1"/>
    </source>
</evidence>